<dbReference type="PROSITE" id="PS00146">
    <property type="entry name" value="BETA_LACTAMASE_A"/>
    <property type="match status" value="1"/>
</dbReference>
<proteinExistence type="inferred from homology"/>
<reference evidence="10" key="1">
    <citation type="journal article" date="2019" name="Int. J. Syst. Evol. Microbiol.">
        <title>The Global Catalogue of Microorganisms (GCM) 10K type strain sequencing project: providing services to taxonomists for standard genome sequencing and annotation.</title>
        <authorList>
            <consortium name="The Broad Institute Genomics Platform"/>
            <consortium name="The Broad Institute Genome Sequencing Center for Infectious Disease"/>
            <person name="Wu L."/>
            <person name="Ma J."/>
        </authorList>
    </citation>
    <scope>NUCLEOTIDE SEQUENCE [LARGE SCALE GENOMIC DNA]</scope>
    <source>
        <strain evidence="10">CCM 4481</strain>
    </source>
</reference>
<gene>
    <name evidence="9" type="primary">bla</name>
    <name evidence="9" type="ORF">ACFO5W_20765</name>
</gene>
<keyword evidence="5 6" id="KW-0046">Antibiotic resistance</keyword>
<dbReference type="EC" id="3.5.2.6" evidence="3 6"/>
<evidence type="ECO:0000256" key="2">
    <source>
        <dbReference type="ARBA" id="ARBA00009009"/>
    </source>
</evidence>
<keyword evidence="7" id="KW-0732">Signal</keyword>
<feature type="domain" description="Beta-lactamase class A catalytic" evidence="8">
    <location>
        <begin position="48"/>
        <end position="265"/>
    </location>
</feature>
<evidence type="ECO:0000259" key="8">
    <source>
        <dbReference type="Pfam" id="PF13354"/>
    </source>
</evidence>
<dbReference type="EMBL" id="JBHSGA010000025">
    <property type="protein sequence ID" value="MFC4529090.1"/>
    <property type="molecule type" value="Genomic_DNA"/>
</dbReference>
<name>A0ABV9C8C9_9GAMM</name>
<keyword evidence="10" id="KW-1185">Reference proteome</keyword>
<evidence type="ECO:0000256" key="3">
    <source>
        <dbReference type="ARBA" id="ARBA00012865"/>
    </source>
</evidence>
<dbReference type="SUPFAM" id="SSF56601">
    <property type="entry name" value="beta-lactamase/transpeptidase-like"/>
    <property type="match status" value="1"/>
</dbReference>
<evidence type="ECO:0000256" key="7">
    <source>
        <dbReference type="SAM" id="SignalP"/>
    </source>
</evidence>
<protein>
    <recommendedName>
        <fullName evidence="3 6">Beta-lactamase</fullName>
        <ecNumber evidence="3 6">3.5.2.6</ecNumber>
    </recommendedName>
</protein>
<comment type="catalytic activity">
    <reaction evidence="1 6">
        <text>a beta-lactam + H2O = a substituted beta-amino acid</text>
        <dbReference type="Rhea" id="RHEA:20401"/>
        <dbReference type="ChEBI" id="CHEBI:15377"/>
        <dbReference type="ChEBI" id="CHEBI:35627"/>
        <dbReference type="ChEBI" id="CHEBI:140347"/>
        <dbReference type="EC" id="3.5.2.6"/>
    </reaction>
</comment>
<dbReference type="RefSeq" id="WP_266151498.1">
    <property type="nucleotide sequence ID" value="NZ_CP064028.1"/>
</dbReference>
<dbReference type="InterPro" id="IPR023650">
    <property type="entry name" value="Beta-lactam_class-A_AS"/>
</dbReference>
<dbReference type="PANTHER" id="PTHR35333">
    <property type="entry name" value="BETA-LACTAMASE"/>
    <property type="match status" value="1"/>
</dbReference>
<dbReference type="Pfam" id="PF13354">
    <property type="entry name" value="Beta-lactamase2"/>
    <property type="match status" value="1"/>
</dbReference>
<feature type="signal peptide" evidence="7">
    <location>
        <begin position="1"/>
        <end position="26"/>
    </location>
</feature>
<evidence type="ECO:0000256" key="6">
    <source>
        <dbReference type="RuleBase" id="RU361140"/>
    </source>
</evidence>
<dbReference type="NCBIfam" id="NF033103">
    <property type="entry name" value="bla_class_A"/>
    <property type="match status" value="1"/>
</dbReference>
<evidence type="ECO:0000256" key="1">
    <source>
        <dbReference type="ARBA" id="ARBA00001526"/>
    </source>
</evidence>
<dbReference type="InterPro" id="IPR012338">
    <property type="entry name" value="Beta-lactam/transpept-like"/>
</dbReference>
<evidence type="ECO:0000313" key="9">
    <source>
        <dbReference type="EMBL" id="MFC4529090.1"/>
    </source>
</evidence>
<feature type="chain" id="PRO_5046713376" description="Beta-lactamase" evidence="7">
    <location>
        <begin position="27"/>
        <end position="293"/>
    </location>
</feature>
<sequence>MHRRNVLKGTALGLAALASLPLTSLAKTSPVKPSKIAALEHQFGGTLGVAVYDMETGGRSGYRADDRFLMCSTFKPLAVAAVLRRVDEGKEALDRRVIYGRESLLAHAPVTSLHATGEGMTVAELCQAAITVSDNTAGNLLLTSLGGPSGLNAFLRDIGDIVTRLDRVEPVLNTVSPDGPLDTTSPNAMLHDVEKTLFGEVLTRQSRELLTDWLCNTTNGLSMIRAGLPKAWRGGDKPGRGGDGSTNDVAVVWPTGRRPLLIAAYYFNPAMEVNDRDQVLADVGRVIGRDFAA</sequence>
<dbReference type="Proteomes" id="UP001595961">
    <property type="component" value="Unassembled WGS sequence"/>
</dbReference>
<keyword evidence="4 6" id="KW-0378">Hydrolase</keyword>
<dbReference type="PANTHER" id="PTHR35333:SF3">
    <property type="entry name" value="BETA-LACTAMASE-TYPE TRANSPEPTIDASE FOLD CONTAINING PROTEIN"/>
    <property type="match status" value="1"/>
</dbReference>
<evidence type="ECO:0000313" key="10">
    <source>
        <dbReference type="Proteomes" id="UP001595961"/>
    </source>
</evidence>
<dbReference type="PRINTS" id="PR00118">
    <property type="entry name" value="BLACTAMASEA"/>
</dbReference>
<dbReference type="InterPro" id="IPR000871">
    <property type="entry name" value="Beta-lactam_class-A"/>
</dbReference>
<evidence type="ECO:0000256" key="5">
    <source>
        <dbReference type="ARBA" id="ARBA00023251"/>
    </source>
</evidence>
<evidence type="ECO:0000256" key="4">
    <source>
        <dbReference type="ARBA" id="ARBA00022801"/>
    </source>
</evidence>
<organism evidence="9 10">
    <name type="scientific">Dyella halodurans</name>
    <dbReference type="NCBI Taxonomy" id="1920171"/>
    <lineage>
        <taxon>Bacteria</taxon>
        <taxon>Pseudomonadati</taxon>
        <taxon>Pseudomonadota</taxon>
        <taxon>Gammaproteobacteria</taxon>
        <taxon>Lysobacterales</taxon>
        <taxon>Rhodanobacteraceae</taxon>
        <taxon>Dyella</taxon>
    </lineage>
</organism>
<dbReference type="Gene3D" id="3.40.710.10">
    <property type="entry name" value="DD-peptidase/beta-lactamase superfamily"/>
    <property type="match status" value="1"/>
</dbReference>
<dbReference type="InterPro" id="IPR045155">
    <property type="entry name" value="Beta-lactam_cat"/>
</dbReference>
<comment type="caution">
    <text evidence="9">The sequence shown here is derived from an EMBL/GenBank/DDBJ whole genome shotgun (WGS) entry which is preliminary data.</text>
</comment>
<comment type="similarity">
    <text evidence="2 6">Belongs to the class-A beta-lactamase family.</text>
</comment>
<accession>A0ABV9C8C9</accession>
<dbReference type="GO" id="GO:0008800">
    <property type="term" value="F:beta-lactamase activity"/>
    <property type="evidence" value="ECO:0007669"/>
    <property type="project" value="UniProtKB-EC"/>
</dbReference>